<keyword evidence="3" id="KW-0472">Membrane</keyword>
<feature type="coiled-coil region" evidence="1">
    <location>
        <begin position="63"/>
        <end position="97"/>
    </location>
</feature>
<dbReference type="EMBL" id="NRJF01000076">
    <property type="protein sequence ID" value="RIY35863.1"/>
    <property type="molecule type" value="Genomic_DNA"/>
</dbReference>
<sequence>MKKLWQGLSAKSKQRLVLAGAILIVLGAITLVVYEPSKPELELATPQTQIKVLNTERLDDFTLASLSNTLDRQQEQLQAQQQQINQLLQQLKEQQRASLPPPSEPQTPNDLQLWQELWQELAELTPEEQCARYYEFIQTYPHLRNRDFERLIQFNYEQWQGGIKQENVFASQSFDPLKDFSLPEGDPYLETYDFESDYSLAPTYQSPSFTPEPQVPSLQIRSLETSELEASLINIPSGAVFTGTLVTGVDAPTTDGAKADPYPVLVRLDNLDFLPNSYQVDLESCFVLLSSYGDISSHRAFMRLQTLSCINQQGYILEGEIKGYAVGSDGKLGVAGRLVSKQGAVIAKSLAIGFLQGVSEAFASPNVIIPNYGTNPSLGDAGLGGSLQGTSRALDRIANFYLSLANKMFPLIEVQAGTKVDLIVTAPIALGVSERKIQAEPLGQSQSQPQKLNPQTWQSIE</sequence>
<keyword evidence="3" id="KW-1133">Transmembrane helix</keyword>
<evidence type="ECO:0000256" key="2">
    <source>
        <dbReference type="SAM" id="MobiDB-lite"/>
    </source>
</evidence>
<evidence type="ECO:0008006" key="6">
    <source>
        <dbReference type="Google" id="ProtNLM"/>
    </source>
</evidence>
<feature type="transmembrane region" description="Helical" evidence="3">
    <location>
        <begin position="16"/>
        <end position="34"/>
    </location>
</feature>
<name>A0A3A1YC75_9GAMM</name>
<dbReference type="AlphaFoldDB" id="A0A3A1YC75"/>
<dbReference type="CDD" id="cd16430">
    <property type="entry name" value="TraB"/>
    <property type="match status" value="1"/>
</dbReference>
<dbReference type="InterPro" id="IPR005498">
    <property type="entry name" value="T4SS_VirB10/TraB/TrbI"/>
</dbReference>
<evidence type="ECO:0000313" key="5">
    <source>
        <dbReference type="Proteomes" id="UP000265964"/>
    </source>
</evidence>
<evidence type="ECO:0000256" key="1">
    <source>
        <dbReference type="SAM" id="Coils"/>
    </source>
</evidence>
<dbReference type="Pfam" id="PF03743">
    <property type="entry name" value="TrbI"/>
    <property type="match status" value="1"/>
</dbReference>
<dbReference type="RefSeq" id="WP_119534524.1">
    <property type="nucleotide sequence ID" value="NZ_NRJF01000076.1"/>
</dbReference>
<keyword evidence="3" id="KW-0812">Transmembrane</keyword>
<evidence type="ECO:0000313" key="4">
    <source>
        <dbReference type="EMBL" id="RIY35863.1"/>
    </source>
</evidence>
<evidence type="ECO:0000256" key="3">
    <source>
        <dbReference type="SAM" id="Phobius"/>
    </source>
</evidence>
<proteinExistence type="predicted"/>
<keyword evidence="1" id="KW-0175">Coiled coil</keyword>
<accession>A0A3A1YC75</accession>
<dbReference type="OrthoDB" id="15544at2"/>
<gene>
    <name evidence="4" type="ORF">CKF59_03120</name>
</gene>
<dbReference type="Proteomes" id="UP000265964">
    <property type="component" value="Unassembled WGS sequence"/>
</dbReference>
<feature type="compositionally biased region" description="Polar residues" evidence="2">
    <location>
        <begin position="443"/>
        <end position="461"/>
    </location>
</feature>
<feature type="region of interest" description="Disordered" evidence="2">
    <location>
        <begin position="439"/>
        <end position="461"/>
    </location>
</feature>
<organism evidence="4 5">
    <name type="scientific">Psittacicella gerlachiana</name>
    <dbReference type="NCBI Taxonomy" id="2028574"/>
    <lineage>
        <taxon>Bacteria</taxon>
        <taxon>Pseudomonadati</taxon>
        <taxon>Pseudomonadota</taxon>
        <taxon>Gammaproteobacteria</taxon>
        <taxon>Pasteurellales</taxon>
        <taxon>Psittacicellaceae</taxon>
        <taxon>Psittacicella</taxon>
    </lineage>
</organism>
<comment type="caution">
    <text evidence="4">The sequence shown here is derived from an EMBL/GenBank/DDBJ whole genome shotgun (WGS) entry which is preliminary data.</text>
</comment>
<reference evidence="4 5" key="1">
    <citation type="submission" date="2017-08" db="EMBL/GenBank/DDBJ databases">
        <title>Reclassification of Bisgaard taxon 37 and 44.</title>
        <authorList>
            <person name="Christensen H."/>
        </authorList>
    </citation>
    <scope>NUCLEOTIDE SEQUENCE [LARGE SCALE GENOMIC DNA]</scope>
    <source>
        <strain evidence="4 5">EEAB3T1</strain>
    </source>
</reference>
<protein>
    <recommendedName>
        <fullName evidence="6">Conjugal transfer pilus assembly protein TraB</fullName>
    </recommendedName>
</protein>
<keyword evidence="5" id="KW-1185">Reference proteome</keyword>